<dbReference type="Proteomes" id="UP000011777">
    <property type="component" value="Unassembled WGS sequence"/>
</dbReference>
<keyword evidence="2" id="KW-1185">Reference proteome</keyword>
<gene>
    <name evidence="1" type="ORF">G210_3018</name>
</gene>
<dbReference type="AlphaFoldDB" id="M3JUY3"/>
<feature type="non-terminal residue" evidence="1">
    <location>
        <position position="1"/>
    </location>
</feature>
<evidence type="ECO:0000313" key="2">
    <source>
        <dbReference type="Proteomes" id="UP000011777"/>
    </source>
</evidence>
<comment type="caution">
    <text evidence="1">The sequence shown here is derived from an EMBL/GenBank/DDBJ whole genome shotgun (WGS) entry which is preliminary data.</text>
</comment>
<dbReference type="EMBL" id="AOGT01001899">
    <property type="protein sequence ID" value="EMG46725.1"/>
    <property type="molecule type" value="Genomic_DNA"/>
</dbReference>
<proteinExistence type="predicted"/>
<accession>M3JUY3</accession>
<protein>
    <submittedName>
        <fullName evidence="1">Uncharacterized protein</fullName>
    </submittedName>
</protein>
<evidence type="ECO:0000313" key="1">
    <source>
        <dbReference type="EMBL" id="EMG46725.1"/>
    </source>
</evidence>
<reference evidence="1 2" key="1">
    <citation type="submission" date="2013-02" db="EMBL/GenBank/DDBJ databases">
        <title>Genome sequence of Candida maltosa Xu316, a potential industrial strain for xylitol and ethanol production.</title>
        <authorList>
            <person name="Yu J."/>
            <person name="Wang Q."/>
            <person name="Geng X."/>
            <person name="Bao W."/>
            <person name="He P."/>
            <person name="Cai J."/>
        </authorList>
    </citation>
    <scope>NUCLEOTIDE SEQUENCE [LARGE SCALE GENOMIC DNA]</scope>
    <source>
        <strain evidence="2">Xu316</strain>
    </source>
</reference>
<name>M3JUY3_CANMX</name>
<sequence>QFDDDAFLTVEVVIHPE</sequence>
<organism evidence="1 2">
    <name type="scientific">Candida maltosa (strain Xu316)</name>
    <name type="common">Yeast</name>
    <dbReference type="NCBI Taxonomy" id="1245528"/>
    <lineage>
        <taxon>Eukaryota</taxon>
        <taxon>Fungi</taxon>
        <taxon>Dikarya</taxon>
        <taxon>Ascomycota</taxon>
        <taxon>Saccharomycotina</taxon>
        <taxon>Pichiomycetes</taxon>
        <taxon>Debaryomycetaceae</taxon>
        <taxon>Candida/Lodderomyces clade</taxon>
        <taxon>Candida</taxon>
    </lineage>
</organism>
<dbReference type="HOGENOM" id="CLU_222356_0_0_1"/>